<keyword evidence="1" id="KW-0472">Membrane</keyword>
<evidence type="ECO:0000256" key="1">
    <source>
        <dbReference type="SAM" id="Phobius"/>
    </source>
</evidence>
<reference evidence="2 3" key="1">
    <citation type="submission" date="2021-01" db="EMBL/GenBank/DDBJ databases">
        <title>Streptomyces acididurans sp. nov., isolated from a peat swamp forest soil.</title>
        <authorList>
            <person name="Chantavorakit T."/>
            <person name="Duangmal K."/>
        </authorList>
    </citation>
    <scope>NUCLEOTIDE SEQUENCE [LARGE SCALE GENOMIC DNA]</scope>
    <source>
        <strain evidence="2 3">KK5PA1</strain>
    </source>
</reference>
<evidence type="ECO:0000313" key="3">
    <source>
        <dbReference type="Proteomes" id="UP000749040"/>
    </source>
</evidence>
<dbReference type="EMBL" id="JADKYB010000003">
    <property type="protein sequence ID" value="MBM9504386.1"/>
    <property type="molecule type" value="Genomic_DNA"/>
</dbReference>
<feature type="transmembrane region" description="Helical" evidence="1">
    <location>
        <begin position="43"/>
        <end position="61"/>
    </location>
</feature>
<sequence>MTSDTARPRWWIALRSFLGFFVGGGLGSFAYQVVSHRPLDGMPWGWLLFGSIVCGALSALFPGRGRR</sequence>
<keyword evidence="3" id="KW-1185">Reference proteome</keyword>
<keyword evidence="1" id="KW-0812">Transmembrane</keyword>
<dbReference type="RefSeq" id="WP_205356232.1">
    <property type="nucleotide sequence ID" value="NZ_JADKYB010000003.1"/>
</dbReference>
<name>A0ABS2TPF7_9ACTN</name>
<protein>
    <submittedName>
        <fullName evidence="2">Uncharacterized protein</fullName>
    </submittedName>
</protein>
<keyword evidence="1" id="KW-1133">Transmembrane helix</keyword>
<feature type="transmembrane region" description="Helical" evidence="1">
    <location>
        <begin position="12"/>
        <end position="31"/>
    </location>
</feature>
<accession>A0ABS2TPF7</accession>
<gene>
    <name evidence="2" type="ORF">ITX44_07530</name>
</gene>
<comment type="caution">
    <text evidence="2">The sequence shown here is derived from an EMBL/GenBank/DDBJ whole genome shotgun (WGS) entry which is preliminary data.</text>
</comment>
<organism evidence="2 3">
    <name type="scientific">Actinacidiphila acididurans</name>
    <dbReference type="NCBI Taxonomy" id="2784346"/>
    <lineage>
        <taxon>Bacteria</taxon>
        <taxon>Bacillati</taxon>
        <taxon>Actinomycetota</taxon>
        <taxon>Actinomycetes</taxon>
        <taxon>Kitasatosporales</taxon>
        <taxon>Streptomycetaceae</taxon>
        <taxon>Actinacidiphila</taxon>
    </lineage>
</organism>
<evidence type="ECO:0000313" key="2">
    <source>
        <dbReference type="EMBL" id="MBM9504386.1"/>
    </source>
</evidence>
<proteinExistence type="predicted"/>
<dbReference type="Proteomes" id="UP000749040">
    <property type="component" value="Unassembled WGS sequence"/>
</dbReference>